<gene>
    <name evidence="2" type="ORF">NDU88_002277</name>
</gene>
<dbReference type="Proteomes" id="UP001066276">
    <property type="component" value="Chromosome 7"/>
</dbReference>
<keyword evidence="3" id="KW-1185">Reference proteome</keyword>
<accession>A0AAV7P6G5</accession>
<proteinExistence type="predicted"/>
<feature type="region of interest" description="Disordered" evidence="1">
    <location>
        <begin position="59"/>
        <end position="121"/>
    </location>
</feature>
<reference evidence="2" key="1">
    <citation type="journal article" date="2022" name="bioRxiv">
        <title>Sequencing and chromosome-scale assembly of the giantPleurodeles waltlgenome.</title>
        <authorList>
            <person name="Brown T."/>
            <person name="Elewa A."/>
            <person name="Iarovenko S."/>
            <person name="Subramanian E."/>
            <person name="Araus A.J."/>
            <person name="Petzold A."/>
            <person name="Susuki M."/>
            <person name="Suzuki K.-i.T."/>
            <person name="Hayashi T."/>
            <person name="Toyoda A."/>
            <person name="Oliveira C."/>
            <person name="Osipova E."/>
            <person name="Leigh N.D."/>
            <person name="Simon A."/>
            <person name="Yun M.H."/>
        </authorList>
    </citation>
    <scope>NUCLEOTIDE SEQUENCE</scope>
    <source>
        <strain evidence="2">20211129_DDA</strain>
        <tissue evidence="2">Liver</tissue>
    </source>
</reference>
<evidence type="ECO:0000313" key="3">
    <source>
        <dbReference type="Proteomes" id="UP001066276"/>
    </source>
</evidence>
<comment type="caution">
    <text evidence="2">The sequence shown here is derived from an EMBL/GenBank/DDBJ whole genome shotgun (WGS) entry which is preliminary data.</text>
</comment>
<evidence type="ECO:0000256" key="1">
    <source>
        <dbReference type="SAM" id="MobiDB-lite"/>
    </source>
</evidence>
<name>A0AAV7P6G5_PLEWA</name>
<dbReference type="AlphaFoldDB" id="A0AAV7P6G5"/>
<dbReference type="EMBL" id="JANPWB010000011">
    <property type="protein sequence ID" value="KAJ1123810.1"/>
    <property type="molecule type" value="Genomic_DNA"/>
</dbReference>
<sequence length="121" mass="13258">MALNDTHVSTFWQVVLSQGAIPDIEGNVGGALYEARHPGGTLELLLPEKHENIWVVMRLDSRSRSRAAATGKEEQSSRGEREKKAPTKRETPAATVTEAEGPAKRSRREQSGTRAPGNRKV</sequence>
<protein>
    <submittedName>
        <fullName evidence="2">Uncharacterized protein</fullName>
    </submittedName>
</protein>
<feature type="compositionally biased region" description="Basic and acidic residues" evidence="1">
    <location>
        <begin position="71"/>
        <end position="91"/>
    </location>
</feature>
<organism evidence="2 3">
    <name type="scientific">Pleurodeles waltl</name>
    <name type="common">Iberian ribbed newt</name>
    <dbReference type="NCBI Taxonomy" id="8319"/>
    <lineage>
        <taxon>Eukaryota</taxon>
        <taxon>Metazoa</taxon>
        <taxon>Chordata</taxon>
        <taxon>Craniata</taxon>
        <taxon>Vertebrata</taxon>
        <taxon>Euteleostomi</taxon>
        <taxon>Amphibia</taxon>
        <taxon>Batrachia</taxon>
        <taxon>Caudata</taxon>
        <taxon>Salamandroidea</taxon>
        <taxon>Salamandridae</taxon>
        <taxon>Pleurodelinae</taxon>
        <taxon>Pleurodeles</taxon>
    </lineage>
</organism>
<evidence type="ECO:0000313" key="2">
    <source>
        <dbReference type="EMBL" id="KAJ1123810.1"/>
    </source>
</evidence>